<feature type="domain" description="Class II aldolase/adducin N-terminal" evidence="1">
    <location>
        <begin position="62"/>
        <end position="260"/>
    </location>
</feature>
<keyword evidence="3" id="KW-1185">Reference proteome</keyword>
<evidence type="ECO:0000313" key="3">
    <source>
        <dbReference type="Proteomes" id="UP001629113"/>
    </source>
</evidence>
<dbReference type="Pfam" id="PF00596">
    <property type="entry name" value="Aldolase_II"/>
    <property type="match status" value="1"/>
</dbReference>
<dbReference type="InterPro" id="IPR001303">
    <property type="entry name" value="Aldolase_II/adducin_N"/>
</dbReference>
<sequence length="303" mass="33561">MAPTAIIGDLYSEDVAKVSKPTGPTDFTRNEAAMRGMGHQGKLIPSMPKFTSFQEQRQWQLEHMAGAFRVFAREGYAEGISGHISVRDPEYEDQFWINPLGVHFEMLKASDMVLVDLDGNQVGGNRVSKPLDSTEDQLTRLQHAAVNAAGFTIHSAVHRARPDVHAICHTHSIHGRAWSAFARPLEMLNQDVCYFYNAHAVYDDYGGMAFAHEEGERIAKALGHGKGAILKNHGLLTVGETVDEAAFLFMLMERSCKIQLLVESAGLEKKFVSDEEAAYNFKVASTPPHLNVEDFRSGGAFRK</sequence>
<evidence type="ECO:0000259" key="1">
    <source>
        <dbReference type="SMART" id="SM01007"/>
    </source>
</evidence>
<proteinExistence type="predicted"/>
<gene>
    <name evidence="2" type="ORF">PVAG01_03984</name>
</gene>
<organism evidence="2 3">
    <name type="scientific">Phlyctema vagabunda</name>
    <dbReference type="NCBI Taxonomy" id="108571"/>
    <lineage>
        <taxon>Eukaryota</taxon>
        <taxon>Fungi</taxon>
        <taxon>Dikarya</taxon>
        <taxon>Ascomycota</taxon>
        <taxon>Pezizomycotina</taxon>
        <taxon>Leotiomycetes</taxon>
        <taxon>Helotiales</taxon>
        <taxon>Dermateaceae</taxon>
        <taxon>Phlyctema</taxon>
    </lineage>
</organism>
<reference evidence="2 3" key="1">
    <citation type="submission" date="2024-06" db="EMBL/GenBank/DDBJ databases">
        <title>Complete genome of Phlyctema vagabunda strain 19-DSS-EL-015.</title>
        <authorList>
            <person name="Fiorenzani C."/>
        </authorList>
    </citation>
    <scope>NUCLEOTIDE SEQUENCE [LARGE SCALE GENOMIC DNA]</scope>
    <source>
        <strain evidence="2 3">19-DSS-EL-015</strain>
    </source>
</reference>
<dbReference type="Gene3D" id="3.40.225.10">
    <property type="entry name" value="Class II aldolase/adducin N-terminal domain"/>
    <property type="match status" value="1"/>
</dbReference>
<dbReference type="InterPro" id="IPR036409">
    <property type="entry name" value="Aldolase_II/adducin_N_sf"/>
</dbReference>
<dbReference type="PANTHER" id="PTHR10672:SF25">
    <property type="entry name" value="MEIOTICALLY UP-REGULATED GENE 14 PROTEIN"/>
    <property type="match status" value="1"/>
</dbReference>
<dbReference type="InterPro" id="IPR051017">
    <property type="entry name" value="Aldolase-II_Adducin_sf"/>
</dbReference>
<dbReference type="SMART" id="SM01007">
    <property type="entry name" value="Aldolase_II"/>
    <property type="match status" value="1"/>
</dbReference>
<accession>A0ABR4PNB0</accession>
<dbReference type="PANTHER" id="PTHR10672">
    <property type="entry name" value="ADDUCIN"/>
    <property type="match status" value="1"/>
</dbReference>
<name>A0ABR4PNB0_9HELO</name>
<dbReference type="EMBL" id="JBFCZG010000003">
    <property type="protein sequence ID" value="KAL3424703.1"/>
    <property type="molecule type" value="Genomic_DNA"/>
</dbReference>
<comment type="caution">
    <text evidence="2">The sequence shown here is derived from an EMBL/GenBank/DDBJ whole genome shotgun (WGS) entry which is preliminary data.</text>
</comment>
<protein>
    <submittedName>
        <fullName evidence="2">Aldolase</fullName>
    </submittedName>
</protein>
<dbReference type="SUPFAM" id="SSF53639">
    <property type="entry name" value="AraD/HMP-PK domain-like"/>
    <property type="match status" value="1"/>
</dbReference>
<dbReference type="Proteomes" id="UP001629113">
    <property type="component" value="Unassembled WGS sequence"/>
</dbReference>
<evidence type="ECO:0000313" key="2">
    <source>
        <dbReference type="EMBL" id="KAL3424703.1"/>
    </source>
</evidence>